<keyword evidence="12 19" id="KW-0472">Membrane</keyword>
<reference evidence="20" key="2">
    <citation type="journal article" date="2021" name="PeerJ">
        <title>Extensive microbial diversity within the chicken gut microbiome revealed by metagenomics and culture.</title>
        <authorList>
            <person name="Gilroy R."/>
            <person name="Ravi A."/>
            <person name="Getino M."/>
            <person name="Pursley I."/>
            <person name="Horton D.L."/>
            <person name="Alikhan N.F."/>
            <person name="Baker D."/>
            <person name="Gharbi K."/>
            <person name="Hall N."/>
            <person name="Watson M."/>
            <person name="Adriaenssens E.M."/>
            <person name="Foster-Nyarko E."/>
            <person name="Jarju S."/>
            <person name="Secka A."/>
            <person name="Antonio M."/>
            <person name="Oren A."/>
            <person name="Chaudhuri R.R."/>
            <person name="La Ragione R."/>
            <person name="Hildebrand F."/>
            <person name="Pallen M.J."/>
        </authorList>
    </citation>
    <scope>NUCLEOTIDE SEQUENCE</scope>
    <source>
        <strain evidence="20">ChiW3-316</strain>
    </source>
</reference>
<dbReference type="NCBIfam" id="TIGR00560">
    <property type="entry name" value="pgsA"/>
    <property type="match status" value="1"/>
</dbReference>
<keyword evidence="11" id="KW-0443">Lipid metabolism</keyword>
<dbReference type="Proteomes" id="UP000824107">
    <property type="component" value="Unassembled WGS sequence"/>
</dbReference>
<evidence type="ECO:0000256" key="16">
    <source>
        <dbReference type="NCBIfam" id="TIGR00560"/>
    </source>
</evidence>
<keyword evidence="10 19" id="KW-1133">Transmembrane helix</keyword>
<dbReference type="GO" id="GO:0016020">
    <property type="term" value="C:membrane"/>
    <property type="evidence" value="ECO:0007669"/>
    <property type="project" value="UniProtKB-SubCell"/>
</dbReference>
<accession>A0A9D1SB80</accession>
<evidence type="ECO:0000256" key="14">
    <source>
        <dbReference type="ARBA" id="ARBA00023264"/>
    </source>
</evidence>
<evidence type="ECO:0000256" key="1">
    <source>
        <dbReference type="ARBA" id="ARBA00004141"/>
    </source>
</evidence>
<evidence type="ECO:0000313" key="21">
    <source>
        <dbReference type="Proteomes" id="UP000824107"/>
    </source>
</evidence>
<feature type="transmembrane region" description="Helical" evidence="19">
    <location>
        <begin position="44"/>
        <end position="64"/>
    </location>
</feature>
<evidence type="ECO:0000256" key="8">
    <source>
        <dbReference type="ARBA" id="ARBA00022679"/>
    </source>
</evidence>
<feature type="compositionally biased region" description="Basic residues" evidence="18">
    <location>
        <begin position="235"/>
        <end position="252"/>
    </location>
</feature>
<evidence type="ECO:0000256" key="3">
    <source>
        <dbReference type="ARBA" id="ARBA00005189"/>
    </source>
</evidence>
<dbReference type="EC" id="2.7.8.5" evidence="5 16"/>
<comment type="catalytic activity">
    <reaction evidence="15">
        <text>a CDP-1,2-diacyl-sn-glycerol + sn-glycerol 3-phosphate = a 1,2-diacyl-sn-glycero-3-phospho-(1'-sn-glycero-3'-phosphate) + CMP + H(+)</text>
        <dbReference type="Rhea" id="RHEA:12593"/>
        <dbReference type="ChEBI" id="CHEBI:15378"/>
        <dbReference type="ChEBI" id="CHEBI:57597"/>
        <dbReference type="ChEBI" id="CHEBI:58332"/>
        <dbReference type="ChEBI" id="CHEBI:60110"/>
        <dbReference type="ChEBI" id="CHEBI:60377"/>
        <dbReference type="EC" id="2.7.8.5"/>
    </reaction>
</comment>
<evidence type="ECO:0000256" key="10">
    <source>
        <dbReference type="ARBA" id="ARBA00022989"/>
    </source>
</evidence>
<organism evidence="20 21">
    <name type="scientific">Candidatus Scatocola faecipullorum</name>
    <dbReference type="NCBI Taxonomy" id="2840917"/>
    <lineage>
        <taxon>Bacteria</taxon>
        <taxon>Pseudomonadati</taxon>
        <taxon>Pseudomonadota</taxon>
        <taxon>Alphaproteobacteria</taxon>
        <taxon>Rhodospirillales</taxon>
        <taxon>Rhodospirillaceae</taxon>
        <taxon>Rhodospirillaceae incertae sedis</taxon>
        <taxon>Candidatus Scatocola</taxon>
    </lineage>
</organism>
<evidence type="ECO:0000256" key="13">
    <source>
        <dbReference type="ARBA" id="ARBA00023209"/>
    </source>
</evidence>
<evidence type="ECO:0000256" key="18">
    <source>
        <dbReference type="SAM" id="MobiDB-lite"/>
    </source>
</evidence>
<proteinExistence type="inferred from homology"/>
<keyword evidence="8 17" id="KW-0808">Transferase</keyword>
<evidence type="ECO:0000256" key="17">
    <source>
        <dbReference type="RuleBase" id="RU003750"/>
    </source>
</evidence>
<dbReference type="InterPro" id="IPR004570">
    <property type="entry name" value="Phosphatidylglycerol_P_synth"/>
</dbReference>
<feature type="region of interest" description="Disordered" evidence="18">
    <location>
        <begin position="235"/>
        <end position="261"/>
    </location>
</feature>
<comment type="caution">
    <text evidence="20">The sequence shown here is derived from an EMBL/GenBank/DDBJ whole genome shotgun (WGS) entry which is preliminary data.</text>
</comment>
<evidence type="ECO:0000256" key="11">
    <source>
        <dbReference type="ARBA" id="ARBA00023098"/>
    </source>
</evidence>
<evidence type="ECO:0000313" key="20">
    <source>
        <dbReference type="EMBL" id="HIU53721.1"/>
    </source>
</evidence>
<protein>
    <recommendedName>
        <fullName evidence="6 16">CDP-diacylglycerol--glycerol-3-phosphate 3-phosphatidyltransferase</fullName>
        <ecNumber evidence="5 16">2.7.8.5</ecNumber>
    </recommendedName>
</protein>
<dbReference type="PANTHER" id="PTHR14269:SF62">
    <property type="entry name" value="CDP-DIACYLGLYCEROL--GLYCEROL-3-PHOSPHATE 3-PHOSPHATIDYLTRANSFERASE 1, CHLOROPLASTIC"/>
    <property type="match status" value="1"/>
</dbReference>
<gene>
    <name evidence="20" type="primary">pgsA</name>
    <name evidence="20" type="ORF">IAD20_06540</name>
</gene>
<dbReference type="GO" id="GO:0008444">
    <property type="term" value="F:CDP-diacylglycerol-glycerol-3-phosphate 3-phosphatidyltransferase activity"/>
    <property type="evidence" value="ECO:0007669"/>
    <property type="project" value="UniProtKB-UniRule"/>
</dbReference>
<dbReference type="Pfam" id="PF01066">
    <property type="entry name" value="CDP-OH_P_transf"/>
    <property type="match status" value="1"/>
</dbReference>
<reference evidence="20" key="1">
    <citation type="submission" date="2020-10" db="EMBL/GenBank/DDBJ databases">
        <authorList>
            <person name="Gilroy R."/>
        </authorList>
    </citation>
    <scope>NUCLEOTIDE SEQUENCE</scope>
    <source>
        <strain evidence="20">ChiW3-316</strain>
    </source>
</reference>
<feature type="transmembrane region" description="Helical" evidence="19">
    <location>
        <begin position="21"/>
        <end position="38"/>
    </location>
</feature>
<evidence type="ECO:0000256" key="15">
    <source>
        <dbReference type="ARBA" id="ARBA00048586"/>
    </source>
</evidence>
<evidence type="ECO:0000256" key="19">
    <source>
        <dbReference type="SAM" id="Phobius"/>
    </source>
</evidence>
<evidence type="ECO:0000256" key="6">
    <source>
        <dbReference type="ARBA" id="ARBA00014944"/>
    </source>
</evidence>
<comment type="subcellular location">
    <subcellularLocation>
        <location evidence="1">Membrane</location>
        <topology evidence="1">Multi-pass membrane protein</topology>
    </subcellularLocation>
</comment>
<evidence type="ECO:0000256" key="5">
    <source>
        <dbReference type="ARBA" id="ARBA00013170"/>
    </source>
</evidence>
<keyword evidence="9 19" id="KW-0812">Transmembrane</keyword>
<comment type="pathway">
    <text evidence="3">Lipid metabolism.</text>
</comment>
<keyword evidence="13" id="KW-0594">Phospholipid biosynthesis</keyword>
<name>A0A9D1SB80_9PROT</name>
<evidence type="ECO:0000256" key="4">
    <source>
        <dbReference type="ARBA" id="ARBA00010441"/>
    </source>
</evidence>
<dbReference type="GO" id="GO:0046474">
    <property type="term" value="P:glycerophospholipid biosynthetic process"/>
    <property type="evidence" value="ECO:0007669"/>
    <property type="project" value="TreeGrafter"/>
</dbReference>
<evidence type="ECO:0000256" key="9">
    <source>
        <dbReference type="ARBA" id="ARBA00022692"/>
    </source>
</evidence>
<dbReference type="InterPro" id="IPR000462">
    <property type="entry name" value="CDP-OH_P_trans"/>
</dbReference>
<evidence type="ECO:0000256" key="7">
    <source>
        <dbReference type="ARBA" id="ARBA00022516"/>
    </source>
</evidence>
<dbReference type="AlphaFoldDB" id="A0A9D1SB80"/>
<evidence type="ECO:0000256" key="12">
    <source>
        <dbReference type="ARBA" id="ARBA00023136"/>
    </source>
</evidence>
<dbReference type="InterPro" id="IPR043130">
    <property type="entry name" value="CDP-OH_PTrfase_TM_dom"/>
</dbReference>
<keyword evidence="7" id="KW-0444">Lipid biosynthesis</keyword>
<dbReference type="PROSITE" id="PS00379">
    <property type="entry name" value="CDP_ALCOHOL_P_TRANSF"/>
    <property type="match status" value="1"/>
</dbReference>
<comment type="similarity">
    <text evidence="4 17">Belongs to the CDP-alcohol phosphatidyltransferase class-I family.</text>
</comment>
<dbReference type="Gene3D" id="1.20.120.1760">
    <property type="match status" value="1"/>
</dbReference>
<dbReference type="InterPro" id="IPR050324">
    <property type="entry name" value="CDP-alcohol_PTase-I"/>
</dbReference>
<sequence length="261" mass="28888">MQKFNHIQRGWKVYSLPNLLTISRILVIPVIFLSIYIHTAVWSMLAAVLFIVASITDYFDGYLARSRNETSAFGRLLDPIADKLLVASALIVILADNMVHPVNFIPVIIILCREILVSGLREFLAEVHVGMPVTRLAKWKTGFQMTALSMILVGYMFHNLGVILLWVAAVLTFVTGYQYFQKSLDYVKSVEAAKNPKLADVKEAVEEIKAVVEKAKTGIKKMHAKKVLAKKPLKVKKAGKPAAKKTPAKRSAAKAAAKSGK</sequence>
<dbReference type="EMBL" id="DVNC01000042">
    <property type="protein sequence ID" value="HIU53721.1"/>
    <property type="molecule type" value="Genomic_DNA"/>
</dbReference>
<dbReference type="InterPro" id="IPR048254">
    <property type="entry name" value="CDP_ALCOHOL_P_TRANSF_CS"/>
</dbReference>
<comment type="pathway">
    <text evidence="2">Phospholipid metabolism; phosphatidylglycerol biosynthesis; phosphatidylglycerol from CDP-diacylglycerol: step 1/2.</text>
</comment>
<keyword evidence="14" id="KW-1208">Phospholipid metabolism</keyword>
<dbReference type="PANTHER" id="PTHR14269">
    <property type="entry name" value="CDP-DIACYLGLYCEROL--GLYCEROL-3-PHOSPHATE 3-PHOSPHATIDYLTRANSFERASE-RELATED"/>
    <property type="match status" value="1"/>
</dbReference>
<evidence type="ECO:0000256" key="2">
    <source>
        <dbReference type="ARBA" id="ARBA00005042"/>
    </source>
</evidence>